<dbReference type="Pfam" id="PF03106">
    <property type="entry name" value="WRKY"/>
    <property type="match status" value="1"/>
</dbReference>
<dbReference type="SMART" id="SM00774">
    <property type="entry name" value="WRKY"/>
    <property type="match status" value="1"/>
</dbReference>
<sequence length="377" mass="41727">MENSADWELGNLINELMLGRELAKQLQVHINAPSSSPESRDSLVHKILNSYEKALNMLKSNAAVGVGEREQSTGTTIAMSESRSRQNTGLAIGMSDSPRSLSASPHSDDSDREFRDQDSRDVSRKRKTMPRWTKHVQVCPGMGLEGPLDDGFSWRKYGQKDILGAKHPRGYYRCTHRHVQGCLATKQVQRSDEDPTIFEVTYRGRHTCNQGSEPKPPAAAAEKPETSSQGKHRQVTSQPQQNQQGILLSFQRDLKVNTKDLDSHNQHFPTFDFASTSTTKPETHLFLPSLTDNNFAGDLSPPFMTPVTSGSDYFSVSPTHISSYAENQNSYASESEFTGLISAATSTTNSPTVGSDFPFSQIGFDTNFTFDNSGFFS</sequence>
<dbReference type="GO" id="GO:0003700">
    <property type="term" value="F:DNA-binding transcription factor activity"/>
    <property type="evidence" value="ECO:0007669"/>
    <property type="project" value="InterPro"/>
</dbReference>
<protein>
    <submittedName>
        <fullName evidence="10">Probable WRKY transcription factor 53</fullName>
    </submittedName>
</protein>
<reference evidence="9" key="1">
    <citation type="journal article" date="2025" name="Foods">
        <title>Unveiling the Microbial Signatures of Arabica Coffee Cherries: Insights into Ripeness Specific Diversity, Functional Traits, and Implications for Quality and Safety.</title>
        <authorList>
            <consortium name="RefSeq"/>
            <person name="Tenea G.N."/>
            <person name="Cifuentes V."/>
            <person name="Reyes P."/>
            <person name="Cevallos-Vallejos M."/>
        </authorList>
    </citation>
    <scope>NUCLEOTIDE SEQUENCE [LARGE SCALE GENOMIC DNA]</scope>
</reference>
<dbReference type="SUPFAM" id="SSF118290">
    <property type="entry name" value="WRKY DNA-binding domain"/>
    <property type="match status" value="1"/>
</dbReference>
<dbReference type="GO" id="GO:0000976">
    <property type="term" value="F:transcription cis-regulatory region binding"/>
    <property type="evidence" value="ECO:0007669"/>
    <property type="project" value="TreeGrafter"/>
</dbReference>
<reference evidence="10" key="2">
    <citation type="submission" date="2025-08" db="UniProtKB">
        <authorList>
            <consortium name="RefSeq"/>
        </authorList>
    </citation>
    <scope>IDENTIFICATION</scope>
    <source>
        <tissue evidence="10">Leaves</tissue>
    </source>
</reference>
<evidence type="ECO:0000256" key="6">
    <source>
        <dbReference type="ARBA" id="ARBA00060850"/>
    </source>
</evidence>
<dbReference type="PROSITE" id="PS50811">
    <property type="entry name" value="WRKY"/>
    <property type="match status" value="1"/>
</dbReference>
<evidence type="ECO:0000256" key="5">
    <source>
        <dbReference type="ARBA" id="ARBA00023242"/>
    </source>
</evidence>
<dbReference type="InterPro" id="IPR003657">
    <property type="entry name" value="WRKY_dom"/>
</dbReference>
<dbReference type="FunFam" id="2.20.25.80:FF:000009">
    <property type="entry name" value="WRKY transcription factor 53"/>
    <property type="match status" value="1"/>
</dbReference>
<evidence type="ECO:0000256" key="3">
    <source>
        <dbReference type="ARBA" id="ARBA00023125"/>
    </source>
</evidence>
<keyword evidence="3" id="KW-0238">DNA-binding</keyword>
<evidence type="ECO:0000313" key="10">
    <source>
        <dbReference type="RefSeq" id="XP_027103610.1"/>
    </source>
</evidence>
<dbReference type="PANTHER" id="PTHR32096">
    <property type="entry name" value="WRKY TRANSCRIPTION FACTOR 30-RELATED-RELATED"/>
    <property type="match status" value="1"/>
</dbReference>
<dbReference type="InterPro" id="IPR044810">
    <property type="entry name" value="WRKY_plant"/>
</dbReference>
<dbReference type="AlphaFoldDB" id="A0A6P6VMA7"/>
<evidence type="ECO:0000256" key="4">
    <source>
        <dbReference type="ARBA" id="ARBA00023163"/>
    </source>
</evidence>
<dbReference type="GO" id="GO:0009751">
    <property type="term" value="P:response to salicylic acid"/>
    <property type="evidence" value="ECO:0007669"/>
    <property type="project" value="UniProtKB-ARBA"/>
</dbReference>
<dbReference type="OrthoDB" id="1888929at2759"/>
<name>A0A6P6VMA7_COFAR</name>
<gene>
    <name evidence="10" type="primary">LOC113724913</name>
</gene>
<dbReference type="Gene3D" id="2.20.25.80">
    <property type="entry name" value="WRKY domain"/>
    <property type="match status" value="1"/>
</dbReference>
<feature type="region of interest" description="Disordered" evidence="7">
    <location>
        <begin position="65"/>
        <end position="129"/>
    </location>
</feature>
<feature type="region of interest" description="Disordered" evidence="7">
    <location>
        <begin position="205"/>
        <end position="243"/>
    </location>
</feature>
<keyword evidence="9" id="KW-1185">Reference proteome</keyword>
<dbReference type="GO" id="GO:0005634">
    <property type="term" value="C:nucleus"/>
    <property type="evidence" value="ECO:0007669"/>
    <property type="project" value="UniProtKB-SubCell"/>
</dbReference>
<keyword evidence="5" id="KW-0539">Nucleus</keyword>
<keyword evidence="2" id="KW-0805">Transcription regulation</keyword>
<proteinExistence type="inferred from homology"/>
<evidence type="ECO:0000256" key="1">
    <source>
        <dbReference type="ARBA" id="ARBA00004123"/>
    </source>
</evidence>
<dbReference type="GO" id="GO:0042542">
    <property type="term" value="P:response to hydrogen peroxide"/>
    <property type="evidence" value="ECO:0007669"/>
    <property type="project" value="UniProtKB-ARBA"/>
</dbReference>
<dbReference type="Proteomes" id="UP001652660">
    <property type="component" value="Chromosome 2c"/>
</dbReference>
<dbReference type="GO" id="GO:0010150">
    <property type="term" value="P:leaf senescence"/>
    <property type="evidence" value="ECO:0007669"/>
    <property type="project" value="UniProtKB-ARBA"/>
</dbReference>
<feature type="compositionally biased region" description="Polar residues" evidence="7">
    <location>
        <begin position="72"/>
        <end position="89"/>
    </location>
</feature>
<organism evidence="9 10">
    <name type="scientific">Coffea arabica</name>
    <name type="common">Arabian coffee</name>
    <dbReference type="NCBI Taxonomy" id="13443"/>
    <lineage>
        <taxon>Eukaryota</taxon>
        <taxon>Viridiplantae</taxon>
        <taxon>Streptophyta</taxon>
        <taxon>Embryophyta</taxon>
        <taxon>Tracheophyta</taxon>
        <taxon>Spermatophyta</taxon>
        <taxon>Magnoliopsida</taxon>
        <taxon>eudicotyledons</taxon>
        <taxon>Gunneridae</taxon>
        <taxon>Pentapetalae</taxon>
        <taxon>asterids</taxon>
        <taxon>lamiids</taxon>
        <taxon>Gentianales</taxon>
        <taxon>Rubiaceae</taxon>
        <taxon>Ixoroideae</taxon>
        <taxon>Gardenieae complex</taxon>
        <taxon>Bertiereae - Coffeeae clade</taxon>
        <taxon>Coffeeae</taxon>
        <taxon>Coffea</taxon>
    </lineage>
</organism>
<dbReference type="InterPro" id="IPR036576">
    <property type="entry name" value="WRKY_dom_sf"/>
</dbReference>
<feature type="domain" description="WRKY" evidence="8">
    <location>
        <begin position="143"/>
        <end position="206"/>
    </location>
</feature>
<dbReference type="GO" id="GO:0010193">
    <property type="term" value="P:response to ozone"/>
    <property type="evidence" value="ECO:0007669"/>
    <property type="project" value="UniProtKB-ARBA"/>
</dbReference>
<evidence type="ECO:0000256" key="7">
    <source>
        <dbReference type="SAM" id="MobiDB-lite"/>
    </source>
</evidence>
<keyword evidence="4" id="KW-0804">Transcription</keyword>
<dbReference type="PANTHER" id="PTHR32096:SF115">
    <property type="entry name" value="WRKY TRANSCRIPTION FACTOR 30-RELATED"/>
    <property type="match status" value="1"/>
</dbReference>
<evidence type="ECO:0000256" key="2">
    <source>
        <dbReference type="ARBA" id="ARBA00023015"/>
    </source>
</evidence>
<evidence type="ECO:0000313" key="9">
    <source>
        <dbReference type="Proteomes" id="UP001652660"/>
    </source>
</evidence>
<feature type="compositionally biased region" description="Basic and acidic residues" evidence="7">
    <location>
        <begin position="106"/>
        <end position="122"/>
    </location>
</feature>
<dbReference type="GeneID" id="113724913"/>
<evidence type="ECO:0000259" key="8">
    <source>
        <dbReference type="PROSITE" id="PS50811"/>
    </source>
</evidence>
<comment type="similarity">
    <text evidence="6">Belongs to the WRKY group III family.</text>
</comment>
<dbReference type="RefSeq" id="XP_027103610.1">
    <property type="nucleotide sequence ID" value="XM_027247809.2"/>
</dbReference>
<comment type="subcellular location">
    <subcellularLocation>
        <location evidence="1">Nucleus</location>
    </subcellularLocation>
</comment>
<accession>A0A6P6VMA7</accession>